<gene>
    <name evidence="1" type="ORF">ACFP3H_14625</name>
</gene>
<protein>
    <recommendedName>
        <fullName evidence="3">Deoxyxylulose-5-phosphate synthase</fullName>
    </recommendedName>
</protein>
<sequence length="118" mass="13023">MCTYGLMQYKLHYACVACRVSFKRFQPSADTAHRCPRCAAQMQCAGHDFAAPRRIDSRAWSVVGAVLDAGLRYEGFEPCGCGHEPKSRPRSRARLRARRAHAARHGIPLAEALALPGV</sequence>
<evidence type="ECO:0008006" key="3">
    <source>
        <dbReference type="Google" id="ProtNLM"/>
    </source>
</evidence>
<accession>A0ABW1JTQ0</accession>
<dbReference type="RefSeq" id="WP_378605600.1">
    <property type="nucleotide sequence ID" value="NZ_JBHSQN010000010.1"/>
</dbReference>
<evidence type="ECO:0000313" key="2">
    <source>
        <dbReference type="Proteomes" id="UP001596223"/>
    </source>
</evidence>
<reference evidence="2" key="1">
    <citation type="journal article" date="2019" name="Int. J. Syst. Evol. Microbiol.">
        <title>The Global Catalogue of Microorganisms (GCM) 10K type strain sequencing project: providing services to taxonomists for standard genome sequencing and annotation.</title>
        <authorList>
            <consortium name="The Broad Institute Genomics Platform"/>
            <consortium name="The Broad Institute Genome Sequencing Center for Infectious Disease"/>
            <person name="Wu L."/>
            <person name="Ma J."/>
        </authorList>
    </citation>
    <scope>NUCLEOTIDE SEQUENCE [LARGE SCALE GENOMIC DNA]</scope>
    <source>
        <strain evidence="2">CCUG 36956</strain>
    </source>
</reference>
<proteinExistence type="predicted"/>
<name>A0ABW1JTQ0_9NOCA</name>
<comment type="caution">
    <text evidence="1">The sequence shown here is derived from an EMBL/GenBank/DDBJ whole genome shotgun (WGS) entry which is preliminary data.</text>
</comment>
<keyword evidence="2" id="KW-1185">Reference proteome</keyword>
<dbReference type="EMBL" id="JBHSQN010000010">
    <property type="protein sequence ID" value="MFC6012292.1"/>
    <property type="molecule type" value="Genomic_DNA"/>
</dbReference>
<dbReference type="Proteomes" id="UP001596223">
    <property type="component" value="Unassembled WGS sequence"/>
</dbReference>
<organism evidence="1 2">
    <name type="scientific">Nocardia lasii</name>
    <dbReference type="NCBI Taxonomy" id="1616107"/>
    <lineage>
        <taxon>Bacteria</taxon>
        <taxon>Bacillati</taxon>
        <taxon>Actinomycetota</taxon>
        <taxon>Actinomycetes</taxon>
        <taxon>Mycobacteriales</taxon>
        <taxon>Nocardiaceae</taxon>
        <taxon>Nocardia</taxon>
    </lineage>
</organism>
<evidence type="ECO:0000313" key="1">
    <source>
        <dbReference type="EMBL" id="MFC6012292.1"/>
    </source>
</evidence>